<accession>A0A3R9LZX5</accession>
<proteinExistence type="predicted"/>
<name>A0A3R9LZX5_STRMT</name>
<evidence type="ECO:0000313" key="1">
    <source>
        <dbReference type="EMBL" id="RSJ88400.1"/>
    </source>
</evidence>
<evidence type="ECO:0000313" key="2">
    <source>
        <dbReference type="Proteomes" id="UP000271520"/>
    </source>
</evidence>
<gene>
    <name evidence="1" type="ORF">D8788_09635</name>
</gene>
<reference evidence="1 2" key="1">
    <citation type="submission" date="2018-11" db="EMBL/GenBank/DDBJ databases">
        <title>Species Designations Belie Phenotypic and Genotypic Heterogeneity in Oral Streptococci.</title>
        <authorList>
            <person name="Velsko I."/>
        </authorList>
    </citation>
    <scope>NUCLEOTIDE SEQUENCE [LARGE SCALE GENOMIC DNA]</scope>
    <source>
        <strain evidence="1 2">BCC22</strain>
    </source>
</reference>
<organism evidence="1 2">
    <name type="scientific">Streptococcus mitis</name>
    <dbReference type="NCBI Taxonomy" id="28037"/>
    <lineage>
        <taxon>Bacteria</taxon>
        <taxon>Bacillati</taxon>
        <taxon>Bacillota</taxon>
        <taxon>Bacilli</taxon>
        <taxon>Lactobacillales</taxon>
        <taxon>Streptococcaceae</taxon>
        <taxon>Streptococcus</taxon>
        <taxon>Streptococcus mitis group</taxon>
    </lineage>
</organism>
<comment type="caution">
    <text evidence="1">The sequence shown here is derived from an EMBL/GenBank/DDBJ whole genome shotgun (WGS) entry which is preliminary data.</text>
</comment>
<protein>
    <submittedName>
        <fullName evidence="1">Uncharacterized protein</fullName>
    </submittedName>
</protein>
<dbReference type="Proteomes" id="UP000271520">
    <property type="component" value="Unassembled WGS sequence"/>
</dbReference>
<dbReference type="EMBL" id="RJPW01000033">
    <property type="protein sequence ID" value="RSJ88400.1"/>
    <property type="molecule type" value="Genomic_DNA"/>
</dbReference>
<sequence length="457" mass="44945">MNVTLPFSSIVYVPSPGTFFSVVPSSNVGLTVSSIGTLGFPGLNSGVPVCGCPLGPSDSAGVPSGVTGVTVGVYLAVTGVPFLSTRLTVTPVPVPVNVFSGVNVTVPSGVTVYVPSPGMTFSVEPSSKVAGTSSSIGTSSAPGLNSGLPFCSLPWISVVSTGSAVGVTGVTFGVYLAVTGVPFLSTRLTVTPVPLPVKFFSGVNVTVPSGETVYVPSPGIVLVVEPSSKVAGTSSSIGTSGLPGLNSGLPFCSLPWISVVSAGVPSGVTGVTVGVYLAVTGVPFLSTRLTVTPVPLPVKFFSGVNVTVPSGATVYVPSPGIVLVVDPSSKVAGTSSSIGTSGFPGLNSGLPFCSLPWMSVVSAGSAVGVTGVTFGVYLAVTGVPFLSTRLTVTPVPLPVNVFSGVNVTVPSGATVYVPSPGMTFSVEPSSKVAGTSSSIGTSSAPGVNVGLPVCVLP</sequence>
<dbReference type="AlphaFoldDB" id="A0A3R9LZX5"/>